<evidence type="ECO:0000256" key="1">
    <source>
        <dbReference type="ARBA" id="ARBA00022729"/>
    </source>
</evidence>
<dbReference type="Proteomes" id="UP000008514">
    <property type="component" value="Chromosome"/>
</dbReference>
<evidence type="ECO:0000259" key="3">
    <source>
        <dbReference type="Pfam" id="PF18962"/>
    </source>
</evidence>
<dbReference type="NCBIfam" id="TIGR04183">
    <property type="entry name" value="Por_Secre_tail"/>
    <property type="match status" value="1"/>
</dbReference>
<dbReference type="KEGG" id="ptq:P700755_003990"/>
<dbReference type="eggNOG" id="ENOG50331S1">
    <property type="taxonomic scope" value="Bacteria"/>
</dbReference>
<keyword evidence="5" id="KW-1185">Reference proteome</keyword>
<feature type="domain" description="Secretion system C-terminal sorting" evidence="3">
    <location>
        <begin position="86"/>
        <end position="157"/>
    </location>
</feature>
<dbReference type="RefSeq" id="WP_015026086.1">
    <property type="nucleotide sequence ID" value="NC_018721.1"/>
</dbReference>
<feature type="signal peptide" evidence="2">
    <location>
        <begin position="1"/>
        <end position="22"/>
    </location>
</feature>
<evidence type="ECO:0000313" key="4">
    <source>
        <dbReference type="EMBL" id="AFU70553.1"/>
    </source>
</evidence>
<protein>
    <submittedName>
        <fullName evidence="4">Secreted protein with Por secretion system C-terminal sorting domain</fullName>
    </submittedName>
</protein>
<dbReference type="InterPro" id="IPR026444">
    <property type="entry name" value="Secre_tail"/>
</dbReference>
<name>K4ILA2_PSYTT</name>
<keyword evidence="1 2" id="KW-0732">Signal</keyword>
<dbReference type="HOGENOM" id="CLU_135701_0_0_10"/>
<dbReference type="AlphaFoldDB" id="K4ILA2"/>
<organism evidence="4 5">
    <name type="scientific">Psychroflexus torquis (strain ATCC 700755 / CIP 106069 / ACAM 623)</name>
    <dbReference type="NCBI Taxonomy" id="313595"/>
    <lineage>
        <taxon>Bacteria</taxon>
        <taxon>Pseudomonadati</taxon>
        <taxon>Bacteroidota</taxon>
        <taxon>Flavobacteriia</taxon>
        <taxon>Flavobacteriales</taxon>
        <taxon>Flavobacteriaceae</taxon>
        <taxon>Psychroflexus</taxon>
    </lineage>
</organism>
<gene>
    <name evidence="4" type="ordered locus">P700755_003990</name>
</gene>
<dbReference type="STRING" id="313595.P700755_003990"/>
<feature type="chain" id="PRO_5003877596" evidence="2">
    <location>
        <begin position="23"/>
        <end position="160"/>
    </location>
</feature>
<dbReference type="EMBL" id="CP003879">
    <property type="protein sequence ID" value="AFU70553.1"/>
    <property type="molecule type" value="Genomic_DNA"/>
</dbReference>
<dbReference type="OrthoDB" id="9768786at2"/>
<reference evidence="4" key="2">
    <citation type="submission" date="2012-09" db="EMBL/GenBank/DDBJ databases">
        <title>The complete sequence of Psychroflexus torquis an extreme psychrophile from sea-ice that is stimulated by light.</title>
        <authorList>
            <person name="Feng S."/>
            <person name="Powell S.M."/>
            <person name="Bowman J.P."/>
        </authorList>
    </citation>
    <scope>NUCLEOTIDE SEQUENCE [LARGE SCALE GENOMIC DNA]</scope>
    <source>
        <strain evidence="4">ATCC 700755</strain>
    </source>
</reference>
<reference evidence="4" key="1">
    <citation type="submission" date="2006-03" db="EMBL/GenBank/DDBJ databases">
        <authorList>
            <person name="Bowman J."/>
            <person name="Ferriera S."/>
            <person name="Johnson J."/>
            <person name="Kravitz S."/>
            <person name="Halpern A."/>
            <person name="Remington K."/>
            <person name="Beeson K."/>
            <person name="Tran B."/>
            <person name="Rogers Y.-H."/>
            <person name="Friedman R."/>
            <person name="Venter J.C."/>
        </authorList>
    </citation>
    <scope>NUCLEOTIDE SEQUENCE [LARGE SCALE GENOMIC DNA]</scope>
    <source>
        <strain evidence="4">ATCC 700755</strain>
    </source>
</reference>
<sequence length="160" mass="17473">MKHKKTLTSIVFFILGLIGLHAQENTTATGGVATGSGGTVAFSVGQVVYTANTNASGTVSQGVQQPYEIFTLGVKETELNISLKAFPNPTLDNLTLQISNYNNEKLLYKLYDMQGKLLNKGQIVTQQTKIGMTSLPTAIYFINVVNQQNKKIKTFKIIKN</sequence>
<proteinExistence type="predicted"/>
<evidence type="ECO:0000256" key="2">
    <source>
        <dbReference type="SAM" id="SignalP"/>
    </source>
</evidence>
<accession>K4ILA2</accession>
<dbReference type="Pfam" id="PF18962">
    <property type="entry name" value="Por_Secre_tail"/>
    <property type="match status" value="1"/>
</dbReference>
<evidence type="ECO:0000313" key="5">
    <source>
        <dbReference type="Proteomes" id="UP000008514"/>
    </source>
</evidence>